<evidence type="ECO:0000313" key="3">
    <source>
        <dbReference type="Proteomes" id="UP001270053"/>
    </source>
</evidence>
<accession>A0AAJ2SHW5</accession>
<keyword evidence="4" id="KW-1185">Reference proteome</keyword>
<proteinExistence type="predicted"/>
<gene>
    <name evidence="1" type="ORF">SGQ18_17935</name>
    <name evidence="2" type="ORF">SGQ44_17925</name>
</gene>
<dbReference type="AlphaFoldDB" id="A0AAJ2SHW5"/>
<evidence type="ECO:0000313" key="2">
    <source>
        <dbReference type="EMBL" id="MDX6187640.1"/>
    </source>
</evidence>
<evidence type="ECO:0000313" key="4">
    <source>
        <dbReference type="Proteomes" id="UP001278738"/>
    </source>
</evidence>
<organism evidence="2 3">
    <name type="scientific">Flavobacterium flavipigmentatum</name>
    <dbReference type="NCBI Taxonomy" id="2893884"/>
    <lineage>
        <taxon>Bacteria</taxon>
        <taxon>Pseudomonadati</taxon>
        <taxon>Bacteroidota</taxon>
        <taxon>Flavobacteriia</taxon>
        <taxon>Flavobacteriales</taxon>
        <taxon>Flavobacteriaceae</taxon>
        <taxon>Flavobacterium</taxon>
    </lineage>
</organism>
<dbReference type="Proteomes" id="UP001270053">
    <property type="component" value="Unassembled WGS sequence"/>
</dbReference>
<dbReference type="RefSeq" id="WP_229975236.1">
    <property type="nucleotide sequence ID" value="NZ_CP087133.1"/>
</dbReference>
<reference evidence="2 4" key="1">
    <citation type="submission" date="2023-11" db="EMBL/GenBank/DDBJ databases">
        <title>Unpublished Manusciprt.</title>
        <authorList>
            <person name="Saticioglu I.B."/>
            <person name="Ay H."/>
            <person name="Ajmi N."/>
            <person name="Altun S."/>
            <person name="Duman M."/>
        </authorList>
    </citation>
    <scope>NUCLEOTIDE SEQUENCE</scope>
    <source>
        <strain evidence="1 4">Fl-33</strain>
        <strain evidence="2">Fl-77</strain>
    </source>
</reference>
<evidence type="ECO:0000313" key="1">
    <source>
        <dbReference type="EMBL" id="MDX6184042.1"/>
    </source>
</evidence>
<protein>
    <submittedName>
        <fullName evidence="2">Uncharacterized protein</fullName>
    </submittedName>
</protein>
<dbReference type="EMBL" id="JAWXVG010000014">
    <property type="protein sequence ID" value="MDX6184042.1"/>
    <property type="molecule type" value="Genomic_DNA"/>
</dbReference>
<sequence>MKYFIYLLFLIQFQSCKSDTVSTSIISSNKEIKVDTVNQDGYLINSIDKIAIGKKIEEENKIKQLKITLKNSFEREVVRPYMWDIFISNNDTLLQFYNYKKFIINNVKFKSYYIKIDYEDGNYESILLVNESLSTEYNSMIVYEELESEEKHLRNAQIKGDKIQIILKSPNRSENLDFQVKDGLFLDYFDLPIVNKKFGNKKILNDNEIFEYQLKGNTNNHLKNGYWIEKRYSYEYGKSIIQDGYYINGLRNGDWNFSPEGPVDMIKKFDNGRFISQSYP</sequence>
<name>A0AAJ2SHW5_9FLAO</name>
<dbReference type="Proteomes" id="UP001278738">
    <property type="component" value="Unassembled WGS sequence"/>
</dbReference>
<dbReference type="EMBL" id="JAWXVH010000016">
    <property type="protein sequence ID" value="MDX6187640.1"/>
    <property type="molecule type" value="Genomic_DNA"/>
</dbReference>
<comment type="caution">
    <text evidence="2">The sequence shown here is derived from an EMBL/GenBank/DDBJ whole genome shotgun (WGS) entry which is preliminary data.</text>
</comment>